<comment type="subcellular location">
    <subcellularLocation>
        <location evidence="1">Nucleus</location>
    </subcellularLocation>
</comment>
<dbReference type="GO" id="GO:0005656">
    <property type="term" value="C:nuclear pre-replicative complex"/>
    <property type="evidence" value="ECO:0007669"/>
    <property type="project" value="TreeGrafter"/>
</dbReference>
<dbReference type="Pfam" id="PF18137">
    <property type="entry name" value="WHD_ORC"/>
    <property type="match status" value="1"/>
</dbReference>
<evidence type="ECO:0000313" key="10">
    <source>
        <dbReference type="Proteomes" id="UP001152607"/>
    </source>
</evidence>
<evidence type="ECO:0000259" key="8">
    <source>
        <dbReference type="Pfam" id="PF18137"/>
    </source>
</evidence>
<dbReference type="GO" id="GO:0005664">
    <property type="term" value="C:nuclear origin of replication recognition complex"/>
    <property type="evidence" value="ECO:0007669"/>
    <property type="project" value="InterPro"/>
</dbReference>
<evidence type="ECO:0000313" key="9">
    <source>
        <dbReference type="EMBL" id="CAI6331526.1"/>
    </source>
</evidence>
<dbReference type="GO" id="GO:0031261">
    <property type="term" value="C:DNA replication preinitiation complex"/>
    <property type="evidence" value="ECO:0007669"/>
    <property type="project" value="TreeGrafter"/>
</dbReference>
<evidence type="ECO:0000256" key="5">
    <source>
        <dbReference type="ARBA" id="ARBA00023242"/>
    </source>
</evidence>
<keyword evidence="10" id="KW-1185">Reference proteome</keyword>
<proteinExistence type="inferred from homology"/>
<evidence type="ECO:0000256" key="2">
    <source>
        <dbReference type="ARBA" id="ARBA00010977"/>
    </source>
</evidence>
<evidence type="ECO:0000259" key="7">
    <source>
        <dbReference type="Pfam" id="PF07034"/>
    </source>
</evidence>
<organism evidence="9 10">
    <name type="scientific">Periconia digitata</name>
    <dbReference type="NCBI Taxonomy" id="1303443"/>
    <lineage>
        <taxon>Eukaryota</taxon>
        <taxon>Fungi</taxon>
        <taxon>Dikarya</taxon>
        <taxon>Ascomycota</taxon>
        <taxon>Pezizomycotina</taxon>
        <taxon>Dothideomycetes</taxon>
        <taxon>Pleosporomycetidae</taxon>
        <taxon>Pleosporales</taxon>
        <taxon>Massarineae</taxon>
        <taxon>Periconiaceae</taxon>
        <taxon>Periconia</taxon>
    </lineage>
</organism>
<evidence type="ECO:0000256" key="4">
    <source>
        <dbReference type="ARBA" id="ARBA00023125"/>
    </source>
</evidence>
<dbReference type="CDD" id="cd20704">
    <property type="entry name" value="Orc3"/>
    <property type="match status" value="1"/>
</dbReference>
<gene>
    <name evidence="9" type="ORF">PDIGIT_LOCUS4551</name>
</gene>
<keyword evidence="5" id="KW-0539">Nucleus</keyword>
<feature type="domain" description="Origin recognition complex subunit 3 N-terminal" evidence="7">
    <location>
        <begin position="4"/>
        <end position="314"/>
    </location>
</feature>
<dbReference type="PANTHER" id="PTHR12748">
    <property type="entry name" value="ORIGIN RECOGNITION COMPLEX SUBUNIT 3"/>
    <property type="match status" value="1"/>
</dbReference>
<keyword evidence="3" id="KW-0235">DNA replication</keyword>
<dbReference type="InterPro" id="IPR040855">
    <property type="entry name" value="ORC_WH_C"/>
</dbReference>
<dbReference type="AlphaFoldDB" id="A0A9W4XST8"/>
<dbReference type="EMBL" id="CAOQHR010000003">
    <property type="protein sequence ID" value="CAI6331526.1"/>
    <property type="molecule type" value="Genomic_DNA"/>
</dbReference>
<evidence type="ECO:0000256" key="3">
    <source>
        <dbReference type="ARBA" id="ARBA00022705"/>
    </source>
</evidence>
<dbReference type="Proteomes" id="UP001152607">
    <property type="component" value="Unassembled WGS sequence"/>
</dbReference>
<keyword evidence="4" id="KW-0238">DNA-binding</keyword>
<evidence type="ECO:0008006" key="11">
    <source>
        <dbReference type="Google" id="ProtNLM"/>
    </source>
</evidence>
<dbReference type="OrthoDB" id="10265211at2759"/>
<feature type="domain" description="Origin recognition complex subunit 3 winged helix C-terminal" evidence="8">
    <location>
        <begin position="562"/>
        <end position="637"/>
    </location>
</feature>
<feature type="region of interest" description="Disordered" evidence="6">
    <location>
        <begin position="1"/>
        <end position="33"/>
    </location>
</feature>
<dbReference type="InterPro" id="IPR020795">
    <property type="entry name" value="ORC3"/>
</dbReference>
<dbReference type="Pfam" id="PF07034">
    <property type="entry name" value="ORC3_N"/>
    <property type="match status" value="1"/>
</dbReference>
<reference evidence="9" key="1">
    <citation type="submission" date="2023-01" db="EMBL/GenBank/DDBJ databases">
        <authorList>
            <person name="Van Ghelder C."/>
            <person name="Rancurel C."/>
        </authorList>
    </citation>
    <scope>NUCLEOTIDE SEQUENCE</scope>
    <source>
        <strain evidence="9">CNCM I-4278</strain>
    </source>
</reference>
<comment type="caution">
    <text evidence="9">The sequence shown here is derived from an EMBL/GenBank/DDBJ whole genome shotgun (WGS) entry which is preliminary data.</text>
</comment>
<evidence type="ECO:0000256" key="6">
    <source>
        <dbReference type="SAM" id="MobiDB-lite"/>
    </source>
</evidence>
<dbReference type="GO" id="GO:0006270">
    <property type="term" value="P:DNA replication initiation"/>
    <property type="evidence" value="ECO:0007669"/>
    <property type="project" value="TreeGrafter"/>
</dbReference>
<dbReference type="PANTHER" id="PTHR12748:SF0">
    <property type="entry name" value="ORIGIN RECOGNITION COMPLEX SUBUNIT 3"/>
    <property type="match status" value="1"/>
</dbReference>
<comment type="similarity">
    <text evidence="2">Belongs to the ORC3 family.</text>
</comment>
<protein>
    <recommendedName>
        <fullName evidence="11">Origin recognition complex subunit 3</fullName>
    </recommendedName>
</protein>
<sequence length="672" mass="75407">MEHEKCYIYAPPESNSEERPSKRVRTSKLQSQPQLTERLSTYREVWAQQEERIQQTLENADSVTQENIVKFVAASTTSEGEPQASIPTGLIVAGPSIASHGLFFSRLGQNIRSETDSAYAVLTSGECPNLKTLLKCLVKKITSLKDDGDEHDDLINSGFSARNGPKLLDFDLGHVQMWQDKNETQSIVVAIQDSEAFDTAVLVELVDTVHSWLDRLPFILLFGIATSAENFEDRMSGKSLRYLDGQKFDVTQSDVIIEKLFSVTVANADARLRIGPTLSHRLLDRQKDHVQNVQDFVDGLKYAHMSHFYASYPSIFLRKGSTYTDLPSEAFEAVRNLPSFRRWIETLLQDGNASEVRTLLQSDQSLHEEIAKHIKLGQTALTSLSQAAILFHNIRESLQISPPFRLSTIWTRAAAGDLSGSPLYRETMLSLKKASSDKLKQLLISMERLNMEGSSIDWAKFNQNLLKLVQNSDGSGPLRSQDDVRNDSVRTTVIAQKVLLSKHKAALSEQDKAYSELVAQLHDEIDRYMTSAFIDPQAMFLSEIFMYDLKSPHVEVFQPKPRFAIERALATPHDYLGCSCCDRNRTEEEGVLAATQPATAILYQLFLESGTLINASDLWSAFEAIVEEGSEESDPKTSALIQRALAELRYLGLVKPSRKKTDHIAKIMWKGL</sequence>
<name>A0A9W4XST8_9PLEO</name>
<dbReference type="InterPro" id="IPR045667">
    <property type="entry name" value="ORC3_N"/>
</dbReference>
<evidence type="ECO:0000256" key="1">
    <source>
        <dbReference type="ARBA" id="ARBA00004123"/>
    </source>
</evidence>
<accession>A0A9W4XST8</accession>
<dbReference type="GO" id="GO:0003688">
    <property type="term" value="F:DNA replication origin binding"/>
    <property type="evidence" value="ECO:0007669"/>
    <property type="project" value="TreeGrafter"/>
</dbReference>